<evidence type="ECO:0000313" key="2">
    <source>
        <dbReference type="EMBL" id="AZV76933.1"/>
    </source>
</evidence>
<dbReference type="EMBL" id="CP033219">
    <property type="protein sequence ID" value="AZV76933.1"/>
    <property type="molecule type" value="Genomic_DNA"/>
</dbReference>
<dbReference type="AlphaFoldDB" id="A0A3T0MYU0"/>
<dbReference type="KEGG" id="sedi:EBB79_02820"/>
<dbReference type="RefSeq" id="WP_127747453.1">
    <property type="nucleotide sequence ID" value="NZ_CP033219.1"/>
</dbReference>
<proteinExistence type="predicted"/>
<dbReference type="OrthoDB" id="344729at2"/>
<dbReference type="NCBIfam" id="NF041384">
    <property type="entry name" value="YHS_seleno_dom"/>
    <property type="match status" value="1"/>
</dbReference>
<evidence type="ECO:0000256" key="1">
    <source>
        <dbReference type="SAM" id="SignalP"/>
    </source>
</evidence>
<feature type="chain" id="PRO_5019578863" description="YHS domain-containing protein" evidence="1">
    <location>
        <begin position="22"/>
        <end position="159"/>
    </location>
</feature>
<dbReference type="Proteomes" id="UP000283063">
    <property type="component" value="Chromosome"/>
</dbReference>
<name>A0A3T0MYU0_9RHOB</name>
<keyword evidence="1" id="KW-0732">Signal</keyword>
<keyword evidence="3" id="KW-1185">Reference proteome</keyword>
<evidence type="ECO:0000313" key="3">
    <source>
        <dbReference type="Proteomes" id="UP000283063"/>
    </source>
</evidence>
<accession>A0A3T0MYU0</accession>
<reference evidence="2 3" key="1">
    <citation type="submission" date="2018-10" db="EMBL/GenBank/DDBJ databases">
        <title>Parasedimentitalea marina sp. nov., a psychrophilic bacterium isolated from deep seawater of the New Britain Trench.</title>
        <authorList>
            <person name="Cao J."/>
        </authorList>
    </citation>
    <scope>NUCLEOTIDE SEQUENCE [LARGE SCALE GENOMIC DNA]</scope>
    <source>
        <strain evidence="2 3">W43</strain>
    </source>
</reference>
<organism evidence="2 3">
    <name type="scientific">Parasedimentitalea marina</name>
    <dbReference type="NCBI Taxonomy" id="2483033"/>
    <lineage>
        <taxon>Bacteria</taxon>
        <taxon>Pseudomonadati</taxon>
        <taxon>Pseudomonadota</taxon>
        <taxon>Alphaproteobacteria</taxon>
        <taxon>Rhodobacterales</taxon>
        <taxon>Paracoccaceae</taxon>
        <taxon>Parasedimentitalea</taxon>
    </lineage>
</organism>
<evidence type="ECO:0008006" key="4">
    <source>
        <dbReference type="Google" id="ProtNLM"/>
    </source>
</evidence>
<protein>
    <recommendedName>
        <fullName evidence="4">YHS domain-containing protein</fullName>
    </recommendedName>
</protein>
<sequence>MYVFLRFWFAVLVAFGGPAFAADPVNTGLFGGVAIKGYDTVAYFSEGRAMKGSEEFSYNWLGTPWHFANAKHRNLFADDPGKYAPQYGGYCTLGVGLDGHAAENIDPETSWRIIDDKLYFVYAAEYVGELDGPSRDEWLAKAEANWPEVKARVEQELSN</sequence>
<gene>
    <name evidence="2" type="ORF">EBB79_02820</name>
</gene>
<feature type="signal peptide" evidence="1">
    <location>
        <begin position="1"/>
        <end position="21"/>
    </location>
</feature>